<comment type="caution">
    <text evidence="1">The sequence shown here is derived from an EMBL/GenBank/DDBJ whole genome shotgun (WGS) entry which is preliminary data.</text>
</comment>
<proteinExistence type="predicted"/>
<reference evidence="1 2" key="1">
    <citation type="journal article" date="2022" name="New Phytol.">
        <title>Ecological generalism drives hyperdiversity of secondary metabolite gene clusters in xylarialean endophytes.</title>
        <authorList>
            <person name="Franco M.E.E."/>
            <person name="Wisecaver J.H."/>
            <person name="Arnold A.E."/>
            <person name="Ju Y.M."/>
            <person name="Slot J.C."/>
            <person name="Ahrendt S."/>
            <person name="Moore L.P."/>
            <person name="Eastman K.E."/>
            <person name="Scott K."/>
            <person name="Konkel Z."/>
            <person name="Mondo S.J."/>
            <person name="Kuo A."/>
            <person name="Hayes R.D."/>
            <person name="Haridas S."/>
            <person name="Andreopoulos B."/>
            <person name="Riley R."/>
            <person name="LaButti K."/>
            <person name="Pangilinan J."/>
            <person name="Lipzen A."/>
            <person name="Amirebrahimi M."/>
            <person name="Yan J."/>
            <person name="Adam C."/>
            <person name="Keymanesh K."/>
            <person name="Ng V."/>
            <person name="Louie K."/>
            <person name="Northen T."/>
            <person name="Drula E."/>
            <person name="Henrissat B."/>
            <person name="Hsieh H.M."/>
            <person name="Youens-Clark K."/>
            <person name="Lutzoni F."/>
            <person name="Miadlikowska J."/>
            <person name="Eastwood D.C."/>
            <person name="Hamelin R.C."/>
            <person name="Grigoriev I.V."/>
            <person name="U'Ren J.M."/>
        </authorList>
    </citation>
    <scope>NUCLEOTIDE SEQUENCE [LARGE SCALE GENOMIC DNA]</scope>
    <source>
        <strain evidence="1 2">ER1909</strain>
    </source>
</reference>
<organism evidence="1 2">
    <name type="scientific">Hypoxylon rubiginosum</name>
    <dbReference type="NCBI Taxonomy" id="110542"/>
    <lineage>
        <taxon>Eukaryota</taxon>
        <taxon>Fungi</taxon>
        <taxon>Dikarya</taxon>
        <taxon>Ascomycota</taxon>
        <taxon>Pezizomycotina</taxon>
        <taxon>Sordariomycetes</taxon>
        <taxon>Xylariomycetidae</taxon>
        <taxon>Xylariales</taxon>
        <taxon>Hypoxylaceae</taxon>
        <taxon>Hypoxylon</taxon>
    </lineage>
</organism>
<evidence type="ECO:0000313" key="1">
    <source>
        <dbReference type="EMBL" id="KAI6089256.1"/>
    </source>
</evidence>
<dbReference type="Proteomes" id="UP001497680">
    <property type="component" value="Unassembled WGS sequence"/>
</dbReference>
<name>A0ACC0D9Q9_9PEZI</name>
<gene>
    <name evidence="1" type="ORF">F4821DRAFT_60284</name>
</gene>
<dbReference type="EMBL" id="MU394296">
    <property type="protein sequence ID" value="KAI6089256.1"/>
    <property type="molecule type" value="Genomic_DNA"/>
</dbReference>
<sequence>MILLQWFGRTNNHRVPIRAMTLSALAFIWVPFLQLYRPSMQSSPDIQTGNTGVQNSGTQGEINTFISILSQMGSIGVLIVWACECWAYIRYYRCIERHHRELVRLRVQRVRRFSDEEDNDYPYISNGQPFTAWASLIACLVILLVLNGASLWNGWRVEAFLSSYLIVIIFIGVWVGLKLGRRAKWSLVDLSDSDKVIGIFRSLHGFSFAGFQDES</sequence>
<accession>A0ACC0D9Q9</accession>
<protein>
    <submittedName>
        <fullName evidence="1">Uncharacterized protein</fullName>
    </submittedName>
</protein>
<keyword evidence="2" id="KW-1185">Reference proteome</keyword>
<evidence type="ECO:0000313" key="2">
    <source>
        <dbReference type="Proteomes" id="UP001497680"/>
    </source>
</evidence>